<feature type="modified residue" description="N5-methylglutamine" evidence="6">
    <location>
        <position position="232"/>
    </location>
</feature>
<evidence type="ECO:0000259" key="7">
    <source>
        <dbReference type="PROSITE" id="PS00745"/>
    </source>
</evidence>
<evidence type="ECO:0000256" key="1">
    <source>
        <dbReference type="ARBA" id="ARBA00002613"/>
    </source>
</evidence>
<keyword evidence="5 6" id="KW-0648">Protein biosynthesis</keyword>
<evidence type="ECO:0000313" key="9">
    <source>
        <dbReference type="Proteomes" id="UP000617951"/>
    </source>
</evidence>
<dbReference type="FunFam" id="3.30.160.20:FF:000010">
    <property type="entry name" value="Peptide chain release factor 2"/>
    <property type="match status" value="1"/>
</dbReference>
<proteinExistence type="inferred from homology"/>
<dbReference type="Proteomes" id="UP000617951">
    <property type="component" value="Unassembled WGS sequence"/>
</dbReference>
<evidence type="ECO:0000256" key="5">
    <source>
        <dbReference type="ARBA" id="ARBA00022917"/>
    </source>
</evidence>
<evidence type="ECO:0000256" key="4">
    <source>
        <dbReference type="ARBA" id="ARBA00022481"/>
    </source>
</evidence>
<reference evidence="8" key="1">
    <citation type="submission" date="2020-08" db="EMBL/GenBank/DDBJ databases">
        <title>Genome public.</title>
        <authorList>
            <person name="Liu C."/>
            <person name="Sun Q."/>
        </authorList>
    </citation>
    <scope>NUCLEOTIDE SEQUENCE</scope>
    <source>
        <strain evidence="8">NSJ-63</strain>
    </source>
</reference>
<comment type="function">
    <text evidence="1 6">Peptide chain release factor 2 directs the termination of translation in response to the peptide chain termination codons UGA and UAA.</text>
</comment>
<comment type="similarity">
    <text evidence="2 6">Belongs to the prokaryotic/mitochondrial release factor family.</text>
</comment>
<keyword evidence="9" id="KW-1185">Reference proteome</keyword>
<keyword evidence="4 6" id="KW-0488">Methylation</keyword>
<dbReference type="SMART" id="SM00937">
    <property type="entry name" value="PCRF"/>
    <property type="match status" value="1"/>
</dbReference>
<dbReference type="AlphaFoldDB" id="A0A926DJW8"/>
<protein>
    <recommendedName>
        <fullName evidence="3 6">Peptide chain release factor 2</fullName>
        <shortName evidence="6">RF-2</shortName>
    </recommendedName>
</protein>
<organism evidence="8 9">
    <name type="scientific">Guopingia tenuis</name>
    <dbReference type="NCBI Taxonomy" id="2763656"/>
    <lineage>
        <taxon>Bacteria</taxon>
        <taxon>Bacillati</taxon>
        <taxon>Bacillota</taxon>
        <taxon>Clostridia</taxon>
        <taxon>Christensenellales</taxon>
        <taxon>Christensenellaceae</taxon>
        <taxon>Guopingia</taxon>
    </lineage>
</organism>
<sequence>MSPFDVASLEAELEGYKKQMEAPDFWDDVDEANKITKKSKPVEAKLSAYHKLKQAAEDAETLMEMAEEEEDDSLEGEIREAVEEVCQMAEQFRLEALLKGEYDSHSAIISLHAGAGGTEAQDWNSMLYRMYMHWAEKHGFSCTVLDYLDGEEAGIKSVTMLIDGLNAYGYLRAEKGVHRLVRISPFDSSARRHTSFASVDVMPQLDNDDGDIEIPADEIKMDVFRSSGAGGQHVNKTSSAVRLTHIPTGIVVSCQNERSQVQNRETCMNMLRAKLIEKRESEKMEQLQSLKGEMKKIEWGSQIRSYVFHPYTMVKDHRTGVETGNITAVMDGEIDAFINAYLIMS</sequence>
<comment type="subcellular location">
    <subcellularLocation>
        <location evidence="6">Cytoplasm</location>
    </subcellularLocation>
</comment>
<dbReference type="GO" id="GO:0016149">
    <property type="term" value="F:translation release factor activity, codon specific"/>
    <property type="evidence" value="ECO:0007669"/>
    <property type="project" value="UniProtKB-UniRule"/>
</dbReference>
<name>A0A926DJW8_9FIRM</name>
<evidence type="ECO:0000256" key="6">
    <source>
        <dbReference type="HAMAP-Rule" id="MF_00094"/>
    </source>
</evidence>
<dbReference type="InterPro" id="IPR000352">
    <property type="entry name" value="Pep_chain_release_fac_I"/>
</dbReference>
<dbReference type="Pfam" id="PF00472">
    <property type="entry name" value="RF-1"/>
    <property type="match status" value="1"/>
</dbReference>
<dbReference type="EMBL" id="JACRSS010000003">
    <property type="protein sequence ID" value="MBC8538619.1"/>
    <property type="molecule type" value="Genomic_DNA"/>
</dbReference>
<dbReference type="InterPro" id="IPR045853">
    <property type="entry name" value="Pep_chain_release_fac_I_sf"/>
</dbReference>
<comment type="caution">
    <text evidence="8">The sequence shown here is derived from an EMBL/GenBank/DDBJ whole genome shotgun (WGS) entry which is preliminary data.</text>
</comment>
<dbReference type="PROSITE" id="PS00745">
    <property type="entry name" value="RF_PROK_I"/>
    <property type="match status" value="1"/>
</dbReference>
<dbReference type="PANTHER" id="PTHR43116:SF3">
    <property type="entry name" value="CLASS I PEPTIDE CHAIN RELEASE FACTOR"/>
    <property type="match status" value="1"/>
</dbReference>
<comment type="PTM">
    <text evidence="6">Methylated by PrmC. Methylation increases the termination efficiency of RF2.</text>
</comment>
<dbReference type="PANTHER" id="PTHR43116">
    <property type="entry name" value="PEPTIDE CHAIN RELEASE FACTOR 2"/>
    <property type="match status" value="1"/>
</dbReference>
<dbReference type="Pfam" id="PF03462">
    <property type="entry name" value="PCRF"/>
    <property type="match status" value="1"/>
</dbReference>
<dbReference type="Gene3D" id="3.30.160.20">
    <property type="match status" value="1"/>
</dbReference>
<gene>
    <name evidence="6 8" type="primary">prfB</name>
    <name evidence="8" type="ORF">H8693_06690</name>
</gene>
<evidence type="ECO:0000256" key="2">
    <source>
        <dbReference type="ARBA" id="ARBA00010835"/>
    </source>
</evidence>
<dbReference type="Gene3D" id="1.20.58.410">
    <property type="entry name" value="Release factor"/>
    <property type="match status" value="1"/>
</dbReference>
<dbReference type="NCBIfam" id="TIGR00020">
    <property type="entry name" value="prfB"/>
    <property type="match status" value="1"/>
</dbReference>
<dbReference type="SUPFAM" id="SSF75620">
    <property type="entry name" value="Release factor"/>
    <property type="match status" value="1"/>
</dbReference>
<keyword evidence="6" id="KW-0963">Cytoplasm</keyword>
<evidence type="ECO:0000313" key="8">
    <source>
        <dbReference type="EMBL" id="MBC8538619.1"/>
    </source>
</evidence>
<evidence type="ECO:0000256" key="3">
    <source>
        <dbReference type="ARBA" id="ARBA00019192"/>
    </source>
</evidence>
<dbReference type="GO" id="GO:0005737">
    <property type="term" value="C:cytoplasm"/>
    <property type="evidence" value="ECO:0007669"/>
    <property type="project" value="UniProtKB-SubCell"/>
</dbReference>
<dbReference type="InterPro" id="IPR004374">
    <property type="entry name" value="PrfB"/>
</dbReference>
<dbReference type="Gene3D" id="3.30.70.1660">
    <property type="match status" value="1"/>
</dbReference>
<dbReference type="HAMAP" id="MF_00094">
    <property type="entry name" value="Rel_fac_2"/>
    <property type="match status" value="1"/>
</dbReference>
<feature type="domain" description="Prokaryotic-type class I peptide chain release factors" evidence="7">
    <location>
        <begin position="225"/>
        <end position="241"/>
    </location>
</feature>
<dbReference type="InterPro" id="IPR005139">
    <property type="entry name" value="PCRF"/>
</dbReference>
<accession>A0A926DJW8</accession>